<gene>
    <name evidence="1" type="ORF">B9Q02_09665</name>
</gene>
<accession>A0A2R6ACU7</accession>
<comment type="caution">
    <text evidence="1">The sequence shown here is derived from an EMBL/GenBank/DDBJ whole genome shotgun (WGS) entry which is preliminary data.</text>
</comment>
<evidence type="ECO:0000313" key="1">
    <source>
        <dbReference type="EMBL" id="PSN84232.1"/>
    </source>
</evidence>
<protein>
    <submittedName>
        <fullName evidence="1">Uncharacterized protein</fullName>
    </submittedName>
</protein>
<feature type="non-terminal residue" evidence="1">
    <location>
        <position position="1"/>
    </location>
</feature>
<evidence type="ECO:0000313" key="2">
    <source>
        <dbReference type="Proteomes" id="UP000240569"/>
    </source>
</evidence>
<dbReference type="AlphaFoldDB" id="A0A2R6ACU7"/>
<proteinExistence type="predicted"/>
<dbReference type="Proteomes" id="UP000240569">
    <property type="component" value="Unassembled WGS sequence"/>
</dbReference>
<dbReference type="EMBL" id="NEXD01000083">
    <property type="protein sequence ID" value="PSN84232.1"/>
    <property type="molecule type" value="Genomic_DNA"/>
</dbReference>
<reference evidence="1 2" key="1">
    <citation type="submission" date="2017-04" db="EMBL/GenBank/DDBJ databases">
        <title>Novel microbial lineages endemic to geothermal iron-oxide mats fill important gaps in the evolutionary history of Archaea.</title>
        <authorList>
            <person name="Jay Z.J."/>
            <person name="Beam J.P."/>
            <person name="Dlakic M."/>
            <person name="Rusch D.B."/>
            <person name="Kozubal M.A."/>
            <person name="Inskeep W.P."/>
        </authorList>
    </citation>
    <scope>NUCLEOTIDE SEQUENCE [LARGE SCALE GENOMIC DNA]</scope>
    <source>
        <strain evidence="1">BE_D</strain>
    </source>
</reference>
<sequence>IGGVVYALASYPPYFVNLSVQLVSVNTMQNVYSYTLVYHYVVNDERITPLLSVTAIPSSKVLLQNGKILIFSSSQNVNLTIEIASGLVINCLLKA</sequence>
<name>A0A2R6ACU7_9ARCH</name>
<organism evidence="1 2">
    <name type="scientific">Candidatus Marsarchaeota G1 archaeon BE_D</name>
    <dbReference type="NCBI Taxonomy" id="1978156"/>
    <lineage>
        <taxon>Archaea</taxon>
        <taxon>Candidatus Marsarchaeota</taxon>
        <taxon>Candidatus Marsarchaeota group 1</taxon>
    </lineage>
</organism>